<dbReference type="NCBIfam" id="TIGR03959">
    <property type="entry name" value="hyd_TM1266"/>
    <property type="match status" value="1"/>
</dbReference>
<reference evidence="1" key="1">
    <citation type="submission" date="2020-08" db="EMBL/GenBank/DDBJ databases">
        <title>Genome public.</title>
        <authorList>
            <person name="Liu C."/>
            <person name="Sun Q."/>
        </authorList>
    </citation>
    <scope>NUCLEOTIDE SEQUENCE</scope>
    <source>
        <strain evidence="1">NSJ-15</strain>
    </source>
</reference>
<proteinExistence type="predicted"/>
<protein>
    <submittedName>
        <fullName evidence="1">Iron-only hydrogenase system regulator</fullName>
    </submittedName>
</protein>
<dbReference type="Proteomes" id="UP000632659">
    <property type="component" value="Unassembled WGS sequence"/>
</dbReference>
<evidence type="ECO:0000313" key="2">
    <source>
        <dbReference type="Proteomes" id="UP000632659"/>
    </source>
</evidence>
<dbReference type="OrthoDB" id="9796135at2"/>
<accession>A0A8J6P1A3</accession>
<keyword evidence="2" id="KW-1185">Reference proteome</keyword>
<dbReference type="InterPro" id="IPR045865">
    <property type="entry name" value="ACT-like_dom_sf"/>
</dbReference>
<gene>
    <name evidence="1" type="ORF">H8702_06890</name>
</gene>
<dbReference type="RefSeq" id="WP_093989205.1">
    <property type="nucleotide sequence ID" value="NZ_FYDD01000004.1"/>
</dbReference>
<dbReference type="InterPro" id="IPR023860">
    <property type="entry name" value="FeFe-hyd_TM1266"/>
</dbReference>
<organism evidence="1 2">
    <name type="scientific">Massiliimalia timonensis</name>
    <dbReference type="NCBI Taxonomy" id="1987501"/>
    <lineage>
        <taxon>Bacteria</taxon>
        <taxon>Bacillati</taxon>
        <taxon>Bacillota</taxon>
        <taxon>Clostridia</taxon>
        <taxon>Eubacteriales</taxon>
        <taxon>Oscillospiraceae</taxon>
        <taxon>Massiliimalia</taxon>
    </lineage>
</organism>
<sequence length="93" mass="10131">METRIALIGIIVYDVDSVRRTNDILHEYAQYIVGRMGLPYRAKGVNIISVTLDAPEPVISALSGKLGQISGISVKSMLAKEARGIKKGMEEDV</sequence>
<dbReference type="AlphaFoldDB" id="A0A8J6P1A3"/>
<dbReference type="EMBL" id="JACRTL010000003">
    <property type="protein sequence ID" value="MBC8610849.1"/>
    <property type="molecule type" value="Genomic_DNA"/>
</dbReference>
<evidence type="ECO:0000313" key="1">
    <source>
        <dbReference type="EMBL" id="MBC8610849.1"/>
    </source>
</evidence>
<dbReference type="InterPro" id="IPR027271">
    <property type="entry name" value="Acetolactate_synth/TF_NikR_C"/>
</dbReference>
<dbReference type="SUPFAM" id="SSF55021">
    <property type="entry name" value="ACT-like"/>
    <property type="match status" value="1"/>
</dbReference>
<dbReference type="Gene3D" id="3.30.70.1150">
    <property type="entry name" value="ACT-like. Chain A, domain 2"/>
    <property type="match status" value="1"/>
</dbReference>
<name>A0A8J6P1A3_9FIRM</name>
<comment type="caution">
    <text evidence="1">The sequence shown here is derived from an EMBL/GenBank/DDBJ whole genome shotgun (WGS) entry which is preliminary data.</text>
</comment>
<dbReference type="Pfam" id="PF21699">
    <property type="entry name" value="TM1266-like"/>
    <property type="match status" value="1"/>
</dbReference>